<evidence type="ECO:0000313" key="1">
    <source>
        <dbReference type="EMBL" id="KAF5803941.1"/>
    </source>
</evidence>
<dbReference type="Proteomes" id="UP000215914">
    <property type="component" value="Unassembled WGS sequence"/>
</dbReference>
<accession>A0A9K3IWI8</accession>
<sequence length="62" mass="7231">MTFFGTFNIFTKAVCLKMFVQEVKDSFGDCCFPYSTNTTYSYHVNLTWLYKLQKVHLICTGV</sequence>
<reference evidence="1" key="1">
    <citation type="journal article" date="2017" name="Nature">
        <title>The sunflower genome provides insights into oil metabolism, flowering and Asterid evolution.</title>
        <authorList>
            <person name="Badouin H."/>
            <person name="Gouzy J."/>
            <person name="Grassa C.J."/>
            <person name="Murat F."/>
            <person name="Staton S.E."/>
            <person name="Cottret L."/>
            <person name="Lelandais-Briere C."/>
            <person name="Owens G.L."/>
            <person name="Carrere S."/>
            <person name="Mayjonade B."/>
            <person name="Legrand L."/>
            <person name="Gill N."/>
            <person name="Kane N.C."/>
            <person name="Bowers J.E."/>
            <person name="Hubner S."/>
            <person name="Bellec A."/>
            <person name="Berard A."/>
            <person name="Berges H."/>
            <person name="Blanchet N."/>
            <person name="Boniface M.C."/>
            <person name="Brunel D."/>
            <person name="Catrice O."/>
            <person name="Chaidir N."/>
            <person name="Claudel C."/>
            <person name="Donnadieu C."/>
            <person name="Faraut T."/>
            <person name="Fievet G."/>
            <person name="Helmstetter N."/>
            <person name="King M."/>
            <person name="Knapp S.J."/>
            <person name="Lai Z."/>
            <person name="Le Paslier M.C."/>
            <person name="Lippi Y."/>
            <person name="Lorenzon L."/>
            <person name="Mandel J.R."/>
            <person name="Marage G."/>
            <person name="Marchand G."/>
            <person name="Marquand E."/>
            <person name="Bret-Mestries E."/>
            <person name="Morien E."/>
            <person name="Nambeesan S."/>
            <person name="Nguyen T."/>
            <person name="Pegot-Espagnet P."/>
            <person name="Pouilly N."/>
            <person name="Raftis F."/>
            <person name="Sallet E."/>
            <person name="Schiex T."/>
            <person name="Thomas J."/>
            <person name="Vandecasteele C."/>
            <person name="Vares D."/>
            <person name="Vear F."/>
            <person name="Vautrin S."/>
            <person name="Crespi M."/>
            <person name="Mangin B."/>
            <person name="Burke J.M."/>
            <person name="Salse J."/>
            <person name="Munos S."/>
            <person name="Vincourt P."/>
            <person name="Rieseberg L.H."/>
            <person name="Langlade N.B."/>
        </authorList>
    </citation>
    <scope>NUCLEOTIDE SEQUENCE</scope>
    <source>
        <tissue evidence="1">Leaves</tissue>
    </source>
</reference>
<proteinExistence type="predicted"/>
<dbReference type="AlphaFoldDB" id="A0A9K3IWI8"/>
<gene>
    <name evidence="1" type="ORF">HanXRQr2_Chr06g0277341</name>
</gene>
<protein>
    <submittedName>
        <fullName evidence="1">Uncharacterized protein</fullName>
    </submittedName>
</protein>
<dbReference type="EMBL" id="MNCJ02000321">
    <property type="protein sequence ID" value="KAF5803941.1"/>
    <property type="molecule type" value="Genomic_DNA"/>
</dbReference>
<evidence type="ECO:0000313" key="2">
    <source>
        <dbReference type="Proteomes" id="UP000215914"/>
    </source>
</evidence>
<dbReference type="Gramene" id="mRNA:HanXRQr2_Chr06g0277341">
    <property type="protein sequence ID" value="CDS:HanXRQr2_Chr06g0277341.1"/>
    <property type="gene ID" value="HanXRQr2_Chr06g0277341"/>
</dbReference>
<organism evidence="1 2">
    <name type="scientific">Helianthus annuus</name>
    <name type="common">Common sunflower</name>
    <dbReference type="NCBI Taxonomy" id="4232"/>
    <lineage>
        <taxon>Eukaryota</taxon>
        <taxon>Viridiplantae</taxon>
        <taxon>Streptophyta</taxon>
        <taxon>Embryophyta</taxon>
        <taxon>Tracheophyta</taxon>
        <taxon>Spermatophyta</taxon>
        <taxon>Magnoliopsida</taxon>
        <taxon>eudicotyledons</taxon>
        <taxon>Gunneridae</taxon>
        <taxon>Pentapetalae</taxon>
        <taxon>asterids</taxon>
        <taxon>campanulids</taxon>
        <taxon>Asterales</taxon>
        <taxon>Asteraceae</taxon>
        <taxon>Asteroideae</taxon>
        <taxon>Heliantheae alliance</taxon>
        <taxon>Heliantheae</taxon>
        <taxon>Helianthus</taxon>
    </lineage>
</organism>
<comment type="caution">
    <text evidence="1">The sequence shown here is derived from an EMBL/GenBank/DDBJ whole genome shotgun (WGS) entry which is preliminary data.</text>
</comment>
<name>A0A9K3IWI8_HELAN</name>
<keyword evidence="2" id="KW-1185">Reference proteome</keyword>
<reference evidence="1" key="2">
    <citation type="submission" date="2020-06" db="EMBL/GenBank/DDBJ databases">
        <title>Helianthus annuus Genome sequencing and assembly Release 2.</title>
        <authorList>
            <person name="Gouzy J."/>
            <person name="Langlade N."/>
            <person name="Munos S."/>
        </authorList>
    </citation>
    <scope>NUCLEOTIDE SEQUENCE</scope>
    <source>
        <tissue evidence="1">Leaves</tissue>
    </source>
</reference>